<dbReference type="EMBL" id="JACVVK020000001">
    <property type="protein sequence ID" value="KAK7508524.1"/>
    <property type="molecule type" value="Genomic_DNA"/>
</dbReference>
<accession>A0ABD0MB31</accession>
<organism evidence="1 2">
    <name type="scientific">Batillaria attramentaria</name>
    <dbReference type="NCBI Taxonomy" id="370345"/>
    <lineage>
        <taxon>Eukaryota</taxon>
        <taxon>Metazoa</taxon>
        <taxon>Spiralia</taxon>
        <taxon>Lophotrochozoa</taxon>
        <taxon>Mollusca</taxon>
        <taxon>Gastropoda</taxon>
        <taxon>Caenogastropoda</taxon>
        <taxon>Sorbeoconcha</taxon>
        <taxon>Cerithioidea</taxon>
        <taxon>Batillariidae</taxon>
        <taxon>Batillaria</taxon>
    </lineage>
</organism>
<dbReference type="AlphaFoldDB" id="A0ABD0MB31"/>
<keyword evidence="2" id="KW-1185">Reference proteome</keyword>
<evidence type="ECO:0000313" key="1">
    <source>
        <dbReference type="EMBL" id="KAK7508524.1"/>
    </source>
</evidence>
<reference evidence="1 2" key="1">
    <citation type="journal article" date="2023" name="Sci. Data">
        <title>Genome assembly of the Korean intertidal mud-creeper Batillaria attramentaria.</title>
        <authorList>
            <person name="Patra A.K."/>
            <person name="Ho P.T."/>
            <person name="Jun S."/>
            <person name="Lee S.J."/>
            <person name="Kim Y."/>
            <person name="Won Y.J."/>
        </authorList>
    </citation>
    <scope>NUCLEOTIDE SEQUENCE [LARGE SCALE GENOMIC DNA]</scope>
    <source>
        <strain evidence="1">Wonlab-2016</strain>
    </source>
</reference>
<dbReference type="Proteomes" id="UP001519460">
    <property type="component" value="Unassembled WGS sequence"/>
</dbReference>
<name>A0ABD0MB31_9CAEN</name>
<proteinExistence type="predicted"/>
<protein>
    <submittedName>
        <fullName evidence="1">Uncharacterized protein</fullName>
    </submittedName>
</protein>
<comment type="caution">
    <text evidence="1">The sequence shown here is derived from an EMBL/GenBank/DDBJ whole genome shotgun (WGS) entry which is preliminary data.</text>
</comment>
<gene>
    <name evidence="1" type="ORF">BaRGS_00000090</name>
</gene>
<sequence>MACGCVDVGNTHLGATVLAVVCFRDEPLFGDSPFLEYLPEKGVSWLGKAVSQLTSDTGCNVLYSELHRLGVMGRTAAICQTGRHRSQDRSKFKSLE</sequence>
<evidence type="ECO:0000313" key="2">
    <source>
        <dbReference type="Proteomes" id="UP001519460"/>
    </source>
</evidence>